<evidence type="ECO:0000313" key="6">
    <source>
        <dbReference type="Proteomes" id="UP000030755"/>
    </source>
</evidence>
<dbReference type="PANTHER" id="PTHR47383:SF8">
    <property type="entry name" value="OS01G0768300 PROTEIN"/>
    <property type="match status" value="1"/>
</dbReference>
<protein>
    <recommendedName>
        <fullName evidence="3">At4g15545-like C-terminal domain-containing protein</fullName>
    </recommendedName>
</protein>
<dbReference type="EMBL" id="ML005433">
    <property type="protein sequence ID" value="RKP18528.1"/>
    <property type="molecule type" value="Genomic_DNA"/>
</dbReference>
<dbReference type="OrthoDB" id="5599468at2759"/>
<reference evidence="5" key="3">
    <citation type="submission" date="2018-08" db="EMBL/GenBank/DDBJ databases">
        <title>Leveraging single-cell genomics to expand the Fungal Tree of Life.</title>
        <authorList>
            <consortium name="DOE Joint Genome Institute"/>
            <person name="Ahrendt S.R."/>
            <person name="Quandt C.A."/>
            <person name="Ciobanu D."/>
            <person name="Clum A."/>
            <person name="Salamov A."/>
            <person name="Andreopoulos B."/>
            <person name="Cheng J.-F."/>
            <person name="Woyke T."/>
            <person name="Pelin A."/>
            <person name="Henrissat B."/>
            <person name="Reynolds N."/>
            <person name="Benny G.L."/>
            <person name="Smith M.E."/>
            <person name="James T.Y."/>
            <person name="Grigoriev I.V."/>
        </authorList>
    </citation>
    <scope>NUCLEOTIDE SEQUENCE</scope>
    <source>
        <strain evidence="5">CSF55</strain>
    </source>
</reference>
<accession>A0A075AQ08</accession>
<evidence type="ECO:0000256" key="1">
    <source>
        <dbReference type="SAM" id="Coils"/>
    </source>
</evidence>
<evidence type="ECO:0000256" key="2">
    <source>
        <dbReference type="SAM" id="MobiDB-lite"/>
    </source>
</evidence>
<keyword evidence="6" id="KW-1185">Reference proteome</keyword>
<dbReference type="PANTHER" id="PTHR47383">
    <property type="entry name" value="OS03G0659800 PROTEIN"/>
    <property type="match status" value="1"/>
</dbReference>
<dbReference type="InterPro" id="IPR058936">
    <property type="entry name" value="At4g15545-like"/>
</dbReference>
<evidence type="ECO:0000259" key="3">
    <source>
        <dbReference type="Pfam" id="PF25972"/>
    </source>
</evidence>
<dbReference type="Pfam" id="PF25972">
    <property type="entry name" value="At4g15545_C"/>
    <property type="match status" value="1"/>
</dbReference>
<dbReference type="EMBL" id="KE561167">
    <property type="protein sequence ID" value="EPZ32203.1"/>
    <property type="molecule type" value="Genomic_DNA"/>
</dbReference>
<organism evidence="4 6">
    <name type="scientific">Rozella allomycis (strain CSF55)</name>
    <dbReference type="NCBI Taxonomy" id="988480"/>
    <lineage>
        <taxon>Eukaryota</taxon>
        <taxon>Fungi</taxon>
        <taxon>Fungi incertae sedis</taxon>
        <taxon>Cryptomycota</taxon>
        <taxon>Cryptomycota incertae sedis</taxon>
        <taxon>Rozella</taxon>
    </lineage>
</organism>
<keyword evidence="1" id="KW-0175">Coiled coil</keyword>
<feature type="coiled-coil region" evidence="1">
    <location>
        <begin position="22"/>
        <end position="63"/>
    </location>
</feature>
<feature type="compositionally biased region" description="Polar residues" evidence="2">
    <location>
        <begin position="114"/>
        <end position="136"/>
    </location>
</feature>
<reference evidence="7" key="2">
    <citation type="journal article" date="2018" name="Nat. Microbiol.">
        <title>Leveraging single-cell genomics to expand the fungal tree of life.</title>
        <authorList>
            <person name="Ahrendt S.R."/>
            <person name="Quandt C.A."/>
            <person name="Ciobanu D."/>
            <person name="Clum A."/>
            <person name="Salamov A."/>
            <person name="Andreopoulos B."/>
            <person name="Cheng J.F."/>
            <person name="Woyke T."/>
            <person name="Pelin A."/>
            <person name="Henrissat B."/>
            <person name="Reynolds N.K."/>
            <person name="Benny G.L."/>
            <person name="Smith M.E."/>
            <person name="James T.Y."/>
            <person name="Grigoriev I.V."/>
        </authorList>
    </citation>
    <scope>NUCLEOTIDE SEQUENCE [LARGE SCALE GENOMIC DNA]</scope>
    <source>
        <strain evidence="7">CSF55</strain>
    </source>
</reference>
<name>A0A075AQ08_ROZAC</name>
<feature type="region of interest" description="Disordered" evidence="2">
    <location>
        <begin position="110"/>
        <end position="144"/>
    </location>
</feature>
<reference evidence="4 6" key="1">
    <citation type="journal article" date="2013" name="Curr. Biol.">
        <title>Shared signatures of parasitism and phylogenomics unite Cryptomycota and microsporidia.</title>
        <authorList>
            <person name="James T.Y."/>
            <person name="Pelin A."/>
            <person name="Bonen L."/>
            <person name="Ahrendt S."/>
            <person name="Sain D."/>
            <person name="Corradi N."/>
            <person name="Stajich J.E."/>
        </authorList>
    </citation>
    <scope>NUCLEOTIDE SEQUENCE [LARGE SCALE GENOMIC DNA]</scope>
    <source>
        <strain evidence="4 6">CSF55</strain>
        <strain evidence="4 6">CSF55</strain>
    </source>
</reference>
<gene>
    <name evidence="4" type="ORF">O9G_002555</name>
    <name evidence="5" type="ORF">ROZALSC1DRAFT_29800</name>
</gene>
<dbReference type="Proteomes" id="UP000030755">
    <property type="component" value="Unassembled WGS sequence"/>
</dbReference>
<dbReference type="HOGENOM" id="CLU_976554_0_0_1"/>
<feature type="domain" description="At4g15545-like C-terminal" evidence="3">
    <location>
        <begin position="176"/>
        <end position="235"/>
    </location>
</feature>
<dbReference type="InterPro" id="IPR058935">
    <property type="entry name" value="At4g15545-like_C"/>
</dbReference>
<dbReference type="AlphaFoldDB" id="A0A075AQ08"/>
<proteinExistence type="predicted"/>
<evidence type="ECO:0000313" key="5">
    <source>
        <dbReference type="EMBL" id="RKP18528.1"/>
    </source>
</evidence>
<sequence>MSLESKLENQFEEIRKTFRQGLSLQDQELKQLQEELVKKDSRIEELQRMVMHLENELTRSHQKNEDLAKGLSKLTTFRQMIVETLDEEDIYEAKNRTKWYQEKVGKVNQEKDNYGNNSQTSSAPTKNLGSQTQAASSYFDLPSPNPIYQTKNSTNYKPQTTISPHNAVPIQTTPPAIDGREFFKAARSMLPYDKLLYSVKAYNNREQSKHTTLGLVHELIGNSHPELFKSFEALIK</sequence>
<evidence type="ECO:0000313" key="7">
    <source>
        <dbReference type="Proteomes" id="UP000281549"/>
    </source>
</evidence>
<dbReference type="Proteomes" id="UP000281549">
    <property type="component" value="Unassembled WGS sequence"/>
</dbReference>
<dbReference type="STRING" id="988480.A0A075AQ08"/>
<dbReference type="OMA" id="TRHQFEG"/>
<evidence type="ECO:0000313" key="4">
    <source>
        <dbReference type="EMBL" id="EPZ32203.1"/>
    </source>
</evidence>